<evidence type="ECO:0000259" key="9">
    <source>
        <dbReference type="Pfam" id="PF12804"/>
    </source>
</evidence>
<feature type="binding site" evidence="8">
    <location>
        <begin position="6"/>
        <end position="8"/>
    </location>
    <ligand>
        <name>GTP</name>
        <dbReference type="ChEBI" id="CHEBI:37565"/>
    </ligand>
</feature>
<dbReference type="GO" id="GO:0005525">
    <property type="term" value="F:GTP binding"/>
    <property type="evidence" value="ECO:0007669"/>
    <property type="project" value="UniProtKB-UniRule"/>
</dbReference>
<comment type="subcellular location">
    <subcellularLocation>
        <location evidence="8">Cytoplasm</location>
    </subcellularLocation>
</comment>
<feature type="binding site" evidence="8">
    <location>
        <position position="92"/>
    </location>
    <ligand>
        <name>Mg(2+)</name>
        <dbReference type="ChEBI" id="CHEBI:18420"/>
    </ligand>
</feature>
<comment type="function">
    <text evidence="8">Transfers a GMP moiety from GTP to Mo-molybdopterin (Mo-MPT) cofactor (Moco or molybdenum cofactor) to form Mo-molybdopterin guanine dinucleotide (Mo-MGD) cofactor.</text>
</comment>
<dbReference type="NCBIfam" id="NF001457">
    <property type="entry name" value="PRK00317.1-3"/>
    <property type="match status" value="1"/>
</dbReference>
<comment type="domain">
    <text evidence="8">The N-terminal domain determines nucleotide recognition and specific binding, while the C-terminal domain determines the specific binding to the target protein.</text>
</comment>
<dbReference type="InterPro" id="IPR025877">
    <property type="entry name" value="MobA-like_NTP_Trfase"/>
</dbReference>
<organism evidence="10 11">
    <name type="scientific">Hydrogenivirga caldilitoris</name>
    <dbReference type="NCBI Taxonomy" id="246264"/>
    <lineage>
        <taxon>Bacteria</taxon>
        <taxon>Pseudomonadati</taxon>
        <taxon>Aquificota</taxon>
        <taxon>Aquificia</taxon>
        <taxon>Aquificales</taxon>
        <taxon>Aquificaceae</taxon>
        <taxon>Hydrogenivirga</taxon>
    </lineage>
</organism>
<comment type="similarity">
    <text evidence="8">Belongs to the MobA family.</text>
</comment>
<keyword evidence="6 8" id="KW-0342">GTP-binding</keyword>
<evidence type="ECO:0000256" key="3">
    <source>
        <dbReference type="ARBA" id="ARBA00022723"/>
    </source>
</evidence>
<dbReference type="GO" id="GO:0061603">
    <property type="term" value="F:molybdenum cofactor guanylyltransferase activity"/>
    <property type="evidence" value="ECO:0007669"/>
    <property type="project" value="UniProtKB-EC"/>
</dbReference>
<keyword evidence="4 8" id="KW-0547">Nucleotide-binding</keyword>
<evidence type="ECO:0000256" key="8">
    <source>
        <dbReference type="HAMAP-Rule" id="MF_00316"/>
    </source>
</evidence>
<dbReference type="GO" id="GO:0006777">
    <property type="term" value="P:Mo-molybdopterin cofactor biosynthetic process"/>
    <property type="evidence" value="ECO:0007669"/>
    <property type="project" value="UniProtKB-KW"/>
</dbReference>
<keyword evidence="2 8" id="KW-0808">Transferase</keyword>
<dbReference type="EC" id="2.7.7.77" evidence="8"/>
<accession>A0A497XS16</accession>
<comment type="cofactor">
    <cofactor evidence="8">
        <name>Mg(2+)</name>
        <dbReference type="ChEBI" id="CHEBI:18420"/>
    </cofactor>
</comment>
<dbReference type="CDD" id="cd02503">
    <property type="entry name" value="MobA"/>
    <property type="match status" value="1"/>
</dbReference>
<feature type="binding site" evidence="8">
    <location>
        <position position="63"/>
    </location>
    <ligand>
        <name>GTP</name>
        <dbReference type="ChEBI" id="CHEBI:37565"/>
    </ligand>
</feature>
<comment type="caution">
    <text evidence="8">Lacks conserved residue(s) required for the propagation of feature annotation.</text>
</comment>
<dbReference type="Proteomes" id="UP000267841">
    <property type="component" value="Unassembled WGS sequence"/>
</dbReference>
<protein>
    <recommendedName>
        <fullName evidence="8">Probable molybdenum cofactor guanylyltransferase</fullName>
        <shortName evidence="8">MoCo guanylyltransferase</shortName>
        <ecNumber evidence="8">2.7.7.77</ecNumber>
    </recommendedName>
    <alternativeName>
        <fullName evidence="8">GTP:molybdopterin guanylyltransferase</fullName>
    </alternativeName>
    <alternativeName>
        <fullName evidence="8">Mo-MPT guanylyltransferase</fullName>
    </alternativeName>
    <alternativeName>
        <fullName evidence="8">Molybdopterin guanylyltransferase</fullName>
    </alternativeName>
    <alternativeName>
        <fullName evidence="8">Molybdopterin-guanine dinucleotide synthase</fullName>
        <shortName evidence="8">MGD synthase</shortName>
    </alternativeName>
</protein>
<dbReference type="OrthoDB" id="9788394at2"/>
<reference evidence="10 11" key="1">
    <citation type="submission" date="2018-10" db="EMBL/GenBank/DDBJ databases">
        <title>Genomic Encyclopedia of Archaeal and Bacterial Type Strains, Phase II (KMG-II): from individual species to whole genera.</title>
        <authorList>
            <person name="Goeker M."/>
        </authorList>
    </citation>
    <scope>NUCLEOTIDE SEQUENCE [LARGE SCALE GENOMIC DNA]</scope>
    <source>
        <strain evidence="10 11">DSM 16510</strain>
    </source>
</reference>
<evidence type="ECO:0000313" key="10">
    <source>
        <dbReference type="EMBL" id="RLJ71074.1"/>
    </source>
</evidence>
<proteinExistence type="inferred from homology"/>
<evidence type="ECO:0000256" key="4">
    <source>
        <dbReference type="ARBA" id="ARBA00022741"/>
    </source>
</evidence>
<evidence type="ECO:0000256" key="1">
    <source>
        <dbReference type="ARBA" id="ARBA00022490"/>
    </source>
</evidence>
<keyword evidence="3 8" id="KW-0479">Metal-binding</keyword>
<evidence type="ECO:0000313" key="11">
    <source>
        <dbReference type="Proteomes" id="UP000267841"/>
    </source>
</evidence>
<dbReference type="PANTHER" id="PTHR19136">
    <property type="entry name" value="MOLYBDENUM COFACTOR GUANYLYLTRANSFERASE"/>
    <property type="match status" value="1"/>
</dbReference>
<dbReference type="InterPro" id="IPR013482">
    <property type="entry name" value="Molybde_CF_guanTrfase"/>
</dbReference>
<dbReference type="RefSeq" id="WP_121011872.1">
    <property type="nucleotide sequence ID" value="NZ_RCCJ01000001.1"/>
</dbReference>
<evidence type="ECO:0000256" key="7">
    <source>
        <dbReference type="ARBA" id="ARBA00023150"/>
    </source>
</evidence>
<dbReference type="PANTHER" id="PTHR19136:SF81">
    <property type="entry name" value="MOLYBDENUM COFACTOR GUANYLYLTRANSFERASE"/>
    <property type="match status" value="1"/>
</dbReference>
<dbReference type="GO" id="GO:0046872">
    <property type="term" value="F:metal ion binding"/>
    <property type="evidence" value="ECO:0007669"/>
    <property type="project" value="UniProtKB-KW"/>
</dbReference>
<feature type="domain" description="MobA-like NTP transferase" evidence="9">
    <location>
        <begin position="4"/>
        <end position="148"/>
    </location>
</feature>
<dbReference type="Pfam" id="PF12804">
    <property type="entry name" value="NTP_transf_3"/>
    <property type="match status" value="1"/>
</dbReference>
<keyword evidence="5 8" id="KW-0460">Magnesium</keyword>
<name>A0A497XS16_9AQUI</name>
<gene>
    <name evidence="8" type="primary">mobA</name>
    <name evidence="10" type="ORF">BCF55_1366</name>
</gene>
<keyword evidence="10" id="KW-0548">Nucleotidyltransferase</keyword>
<evidence type="ECO:0000256" key="5">
    <source>
        <dbReference type="ARBA" id="ARBA00022842"/>
    </source>
</evidence>
<dbReference type="SUPFAM" id="SSF53448">
    <property type="entry name" value="Nucleotide-diphospho-sugar transferases"/>
    <property type="match status" value="1"/>
</dbReference>
<dbReference type="InterPro" id="IPR029044">
    <property type="entry name" value="Nucleotide-diphossugar_trans"/>
</dbReference>
<dbReference type="AlphaFoldDB" id="A0A497XS16"/>
<comment type="caution">
    <text evidence="10">The sequence shown here is derived from an EMBL/GenBank/DDBJ whole genome shotgun (WGS) entry which is preliminary data.</text>
</comment>
<evidence type="ECO:0000256" key="6">
    <source>
        <dbReference type="ARBA" id="ARBA00023134"/>
    </source>
</evidence>
<dbReference type="Gene3D" id="3.90.550.10">
    <property type="entry name" value="Spore Coat Polysaccharide Biosynthesis Protein SpsA, Chain A"/>
    <property type="match status" value="1"/>
</dbReference>
<keyword evidence="1 8" id="KW-0963">Cytoplasm</keyword>
<comment type="catalytic activity">
    <reaction evidence="8">
        <text>Mo-molybdopterin + GTP + H(+) = Mo-molybdopterin guanine dinucleotide + diphosphate</text>
        <dbReference type="Rhea" id="RHEA:34243"/>
        <dbReference type="ChEBI" id="CHEBI:15378"/>
        <dbReference type="ChEBI" id="CHEBI:33019"/>
        <dbReference type="ChEBI" id="CHEBI:37565"/>
        <dbReference type="ChEBI" id="CHEBI:71302"/>
        <dbReference type="ChEBI" id="CHEBI:71310"/>
        <dbReference type="EC" id="2.7.7.77"/>
    </reaction>
</comment>
<sequence>MECFILAGGQSRRFGEDKILYKLGSKRTIDYIIEEAQKVCDKVFIVAKDREKFKDLHIPVLEDLLPFQAPIVGVYTALKSSGSKEVLILTGDMPLVKKEVLKLLMDSYSSPVTLFSINGKLYPLTAIYSTEILKALEEYIALGKRSLVGFLENVPCKVITEESVKPVDPELASFINMNTREDLSLLLEKIR</sequence>
<evidence type="ECO:0000256" key="2">
    <source>
        <dbReference type="ARBA" id="ARBA00022679"/>
    </source>
</evidence>
<keyword evidence="11" id="KW-1185">Reference proteome</keyword>
<dbReference type="HAMAP" id="MF_00316">
    <property type="entry name" value="MobA"/>
    <property type="match status" value="1"/>
</dbReference>
<keyword evidence="7 8" id="KW-0501">Molybdenum cofactor biosynthesis</keyword>
<dbReference type="EMBL" id="RCCJ01000001">
    <property type="protein sequence ID" value="RLJ71074.1"/>
    <property type="molecule type" value="Genomic_DNA"/>
</dbReference>
<feature type="binding site" evidence="8">
    <location>
        <position position="18"/>
    </location>
    <ligand>
        <name>GTP</name>
        <dbReference type="ChEBI" id="CHEBI:37565"/>
    </ligand>
</feature>
<feature type="binding site" evidence="8">
    <location>
        <position position="92"/>
    </location>
    <ligand>
        <name>GTP</name>
        <dbReference type="ChEBI" id="CHEBI:37565"/>
    </ligand>
</feature>
<dbReference type="GO" id="GO:0005737">
    <property type="term" value="C:cytoplasm"/>
    <property type="evidence" value="ECO:0007669"/>
    <property type="project" value="UniProtKB-SubCell"/>
</dbReference>